<organism evidence="1 2">
    <name type="scientific">Thermococcus profundus</name>
    <dbReference type="NCBI Taxonomy" id="49899"/>
    <lineage>
        <taxon>Archaea</taxon>
        <taxon>Methanobacteriati</taxon>
        <taxon>Methanobacteriota</taxon>
        <taxon>Thermococci</taxon>
        <taxon>Thermococcales</taxon>
        <taxon>Thermococcaceae</taxon>
        <taxon>Thermococcus</taxon>
    </lineage>
</organism>
<sequence>MPLPHLHGRPCGGTVDVEKAGRAVELVGKALPLFRAGKPIMKPDGVDIPVLYLNFAVDRLHYDPGRKMPLPKGCPRSSGPFDVEGIEEEVEGILGKAQVLPAAEFREPENCWVVPVAWRSFVVIHVRVSADGEEIVPDYGLTEEIRRHGL</sequence>
<dbReference type="OrthoDB" id="85969at2157"/>
<keyword evidence="2" id="KW-1185">Reference proteome</keyword>
<accession>A0A2Z2M8S4</accession>
<evidence type="ECO:0000313" key="2">
    <source>
        <dbReference type="Proteomes" id="UP000250179"/>
    </source>
</evidence>
<dbReference type="RefSeq" id="WP_088858145.1">
    <property type="nucleotide sequence ID" value="NZ_CP014862.1"/>
</dbReference>
<gene>
    <name evidence="1" type="ORF">A3L09_06270</name>
</gene>
<reference evidence="1 2" key="1">
    <citation type="submission" date="2016-03" db="EMBL/GenBank/DDBJ databases">
        <title>Complete genome sequence of Thermococcus profundus strain DT5432.</title>
        <authorList>
            <person name="Oger P.M."/>
        </authorList>
    </citation>
    <scope>NUCLEOTIDE SEQUENCE [LARGE SCALE GENOMIC DNA]</scope>
    <source>
        <strain evidence="1 2">DT 5432</strain>
    </source>
</reference>
<evidence type="ECO:0000313" key="1">
    <source>
        <dbReference type="EMBL" id="ASJ02890.1"/>
    </source>
</evidence>
<dbReference type="GeneID" id="33320002"/>
<name>A0A2Z2M8S4_THEPR</name>
<proteinExistence type="predicted"/>
<protein>
    <submittedName>
        <fullName evidence="1">Uncharacterized protein</fullName>
    </submittedName>
</protein>
<dbReference type="Proteomes" id="UP000250179">
    <property type="component" value="Chromosome"/>
</dbReference>
<dbReference type="KEGG" id="tprf:A3L09_06270"/>
<dbReference type="AlphaFoldDB" id="A0A2Z2M8S4"/>
<dbReference type="EMBL" id="CP014862">
    <property type="protein sequence ID" value="ASJ02890.1"/>
    <property type="molecule type" value="Genomic_DNA"/>
</dbReference>